<feature type="transmembrane region" description="Helical" evidence="1">
    <location>
        <begin position="12"/>
        <end position="37"/>
    </location>
</feature>
<dbReference type="RefSeq" id="WP_004591809.1">
    <property type="nucleotide sequence ID" value="NZ_AOLY01000009.1"/>
</dbReference>
<keyword evidence="1" id="KW-0812">Transmembrane</keyword>
<comment type="caution">
    <text evidence="2">The sequence shown here is derived from an EMBL/GenBank/DDBJ whole genome shotgun (WGS) entry which is preliminary data.</text>
</comment>
<name>M0LHB7_HALJT</name>
<feature type="transmembrane region" description="Helical" evidence="1">
    <location>
        <begin position="75"/>
        <end position="96"/>
    </location>
</feature>
<organism evidence="2 3">
    <name type="scientific">Haloarcula japonica (strain ATCC 49778 / DSM 6131 / JCM 7785 / NBRC 101032 / NCIMB 13157 / TR-1)</name>
    <dbReference type="NCBI Taxonomy" id="1227453"/>
    <lineage>
        <taxon>Archaea</taxon>
        <taxon>Methanobacteriati</taxon>
        <taxon>Methanobacteriota</taxon>
        <taxon>Stenosarchaea group</taxon>
        <taxon>Halobacteria</taxon>
        <taxon>Halobacteriales</taxon>
        <taxon>Haloarculaceae</taxon>
        <taxon>Haloarcula</taxon>
    </lineage>
</organism>
<keyword evidence="3" id="KW-1185">Reference proteome</keyword>
<keyword evidence="1" id="KW-1133">Transmembrane helix</keyword>
<feature type="transmembrane region" description="Helical" evidence="1">
    <location>
        <begin position="43"/>
        <end position="63"/>
    </location>
</feature>
<protein>
    <submittedName>
        <fullName evidence="2">Uncharacterized protein</fullName>
    </submittedName>
</protein>
<dbReference type="AlphaFoldDB" id="M0LHB7"/>
<proteinExistence type="predicted"/>
<evidence type="ECO:0000313" key="2">
    <source>
        <dbReference type="EMBL" id="EMA32921.1"/>
    </source>
</evidence>
<dbReference type="EMBL" id="AOLY01000009">
    <property type="protein sequence ID" value="EMA32921.1"/>
    <property type="molecule type" value="Genomic_DNA"/>
</dbReference>
<evidence type="ECO:0000313" key="3">
    <source>
        <dbReference type="Proteomes" id="UP000011524"/>
    </source>
</evidence>
<evidence type="ECO:0000256" key="1">
    <source>
        <dbReference type="SAM" id="Phobius"/>
    </source>
</evidence>
<feature type="transmembrane region" description="Helical" evidence="1">
    <location>
        <begin position="116"/>
        <end position="142"/>
    </location>
</feature>
<reference evidence="2 3" key="1">
    <citation type="journal article" date="2014" name="PLoS Genet.">
        <title>Phylogenetically driven sequencing of extremely halophilic archaea reveals strategies for static and dynamic osmo-response.</title>
        <authorList>
            <person name="Becker E.A."/>
            <person name="Seitzer P.M."/>
            <person name="Tritt A."/>
            <person name="Larsen D."/>
            <person name="Krusor M."/>
            <person name="Yao A.I."/>
            <person name="Wu D."/>
            <person name="Madern D."/>
            <person name="Eisen J.A."/>
            <person name="Darling A.E."/>
            <person name="Facciotti M.T."/>
        </authorList>
    </citation>
    <scope>NUCLEOTIDE SEQUENCE [LARGE SCALE GENOMIC DNA]</scope>
    <source>
        <strain evidence="3">ATCC 49778 / DSM 6131 / JCM 7785 / NBRC 101032 / NCIMB 13157 / TR-1</strain>
    </source>
</reference>
<dbReference type="Proteomes" id="UP000011524">
    <property type="component" value="Unassembled WGS sequence"/>
</dbReference>
<keyword evidence="1" id="KW-0472">Membrane</keyword>
<accession>M0LHB7</accession>
<dbReference type="OrthoDB" id="386527at2157"/>
<sequence length="161" mass="16918">MDITSQPLTEQHLWWATVASTLFVAAAATIVVPLFGWPSLSTSGGAFAVAIGLAVALVGWVSWLGVERYSSEHPVLGGVVAGVVTGIVSHPVAWFLGPVIARSDLGGGSVFLLPFMSVFSLLLLVWFTVPLGIIAGVTTGLLRVATHRRNLQNGLGSEREK</sequence>
<gene>
    <name evidence="2" type="ORF">C444_06851</name>
</gene>